<keyword evidence="8" id="KW-0406">Ion transport</keyword>
<keyword evidence="3" id="KW-0813">Transport</keyword>
<organism evidence="14 15">
    <name type="scientific">Sinorhizobium americanum</name>
    <dbReference type="NCBI Taxonomy" id="194963"/>
    <lineage>
        <taxon>Bacteria</taxon>
        <taxon>Pseudomonadati</taxon>
        <taxon>Pseudomonadota</taxon>
        <taxon>Alphaproteobacteria</taxon>
        <taxon>Hyphomicrobiales</taxon>
        <taxon>Rhizobiaceae</taxon>
        <taxon>Sinorhizobium/Ensifer group</taxon>
        <taxon>Sinorhizobium</taxon>
    </lineage>
</organism>
<dbReference type="GO" id="GO:0005886">
    <property type="term" value="C:plasma membrane"/>
    <property type="evidence" value="ECO:0007669"/>
    <property type="project" value="UniProtKB-SubCell"/>
</dbReference>
<comment type="function">
    <text evidence="11">Mediates influx of magnesium ions. Alternates between open and closed states. Activated by low cytoplasmic Mg(2+) levels. Inactive when cytoplasmic Mg(2+) levels are high.</text>
</comment>
<comment type="catalytic activity">
    <reaction evidence="10">
        <text>Mg(2+)(in) = Mg(2+)(out)</text>
        <dbReference type="Rhea" id="RHEA:29827"/>
        <dbReference type="ChEBI" id="CHEBI:18420"/>
    </reaction>
</comment>
<comment type="subcellular location">
    <subcellularLocation>
        <location evidence="1">Cell membrane</location>
        <topology evidence="1">Multi-pass membrane protein</topology>
    </subcellularLocation>
</comment>
<name>A0A1L3LLN7_9HYPH</name>
<sequence length="380" mass="43311">MPHRSVLDASDRKYRYAAHSAEKEERTGMALEWMKDPGSQTAQGNGDAPALDGPPSNRPGVVAAAVYQNGRRVRDIEIEEAGEWRNRENVVVWIGLHEPDKQLLRQVQRQFDLHDLAIEDAGKAHQRPKLEIYGDAIFVVARTAHMVEDEIAFGETHLFVGRGYVVSVRHGASTSYMAVRQRCESSPAALAHGENYILYSILDFIVDNYMPVVETIHGEVEELEDRLLRSRLDKAHIERLYLMRRNLLKLRNAVVPLVDVCRRHEHLELPGMDAAMQPLFRDVTDHVRRVQEDIDALREVLAFTFEASLMIGQSEQTEISRKLASWAAILAVPTAIAGIYGMNFEDMPELHFRYGYFIVLAVIIGLCATLYRLFRRARWL</sequence>
<comment type="similarity">
    <text evidence="2">Belongs to the CorA metal ion transporter (MIT) (TC 1.A.35) family.</text>
</comment>
<dbReference type="GO" id="GO:0050897">
    <property type="term" value="F:cobalt ion binding"/>
    <property type="evidence" value="ECO:0007669"/>
    <property type="project" value="TreeGrafter"/>
</dbReference>
<evidence type="ECO:0000256" key="3">
    <source>
        <dbReference type="ARBA" id="ARBA00022448"/>
    </source>
</evidence>
<feature type="transmembrane region" description="Helical" evidence="13">
    <location>
        <begin position="354"/>
        <end position="374"/>
    </location>
</feature>
<evidence type="ECO:0000256" key="9">
    <source>
        <dbReference type="ARBA" id="ARBA00023136"/>
    </source>
</evidence>
<dbReference type="GO" id="GO:0000287">
    <property type="term" value="F:magnesium ion binding"/>
    <property type="evidence" value="ECO:0007669"/>
    <property type="project" value="TreeGrafter"/>
</dbReference>
<evidence type="ECO:0000256" key="6">
    <source>
        <dbReference type="ARBA" id="ARBA00022842"/>
    </source>
</evidence>
<evidence type="ECO:0000256" key="12">
    <source>
        <dbReference type="SAM" id="MobiDB-lite"/>
    </source>
</evidence>
<protein>
    <submittedName>
        <fullName evidence="14">Magnesium transport protein CorA</fullName>
    </submittedName>
</protein>
<evidence type="ECO:0000313" key="15">
    <source>
        <dbReference type="Proteomes" id="UP000182306"/>
    </source>
</evidence>
<gene>
    <name evidence="14" type="primary">corA</name>
    <name evidence="14" type="ORF">SAMCFNEI73_Ch1684</name>
</gene>
<dbReference type="Pfam" id="PF01544">
    <property type="entry name" value="CorA"/>
    <property type="match status" value="1"/>
</dbReference>
<evidence type="ECO:0000256" key="13">
    <source>
        <dbReference type="SAM" id="Phobius"/>
    </source>
</evidence>
<dbReference type="InterPro" id="IPR002523">
    <property type="entry name" value="MgTranspt_CorA/ZnTranspt_ZntB"/>
</dbReference>
<evidence type="ECO:0000256" key="4">
    <source>
        <dbReference type="ARBA" id="ARBA00022475"/>
    </source>
</evidence>
<keyword evidence="6" id="KW-0460">Magnesium</keyword>
<keyword evidence="4" id="KW-1003">Cell membrane</keyword>
<dbReference type="Gene3D" id="1.20.58.340">
    <property type="entry name" value="Magnesium transport protein CorA, transmembrane region"/>
    <property type="match status" value="2"/>
</dbReference>
<dbReference type="KEGG" id="same:SAMCFNEI73_Ch1684"/>
<dbReference type="Proteomes" id="UP000182306">
    <property type="component" value="Chromosome"/>
</dbReference>
<reference evidence="14 15" key="1">
    <citation type="submission" date="2015-10" db="EMBL/GenBank/DDBJ databases">
        <title>Genomic differences between typical nodule nitrogen-fixing rhizobial strains and those coming from bean seeds.</title>
        <authorList>
            <person name="Peralta H."/>
            <person name="Aguilar-Vera A."/>
            <person name="Diaz R."/>
            <person name="Mora Y."/>
            <person name="Martinez-Batallar G."/>
            <person name="Salazar E."/>
            <person name="Vargas-Lagunas C."/>
            <person name="Encarnacion S."/>
            <person name="Girard L."/>
            <person name="Mora J."/>
        </authorList>
    </citation>
    <scope>NUCLEOTIDE SEQUENCE [LARGE SCALE GENOMIC DNA]</scope>
    <source>
        <strain evidence="14 15">CFNEI 73</strain>
    </source>
</reference>
<keyword evidence="5 13" id="KW-0812">Transmembrane</keyword>
<dbReference type="PANTHER" id="PTHR46494:SF1">
    <property type="entry name" value="CORA FAMILY METAL ION TRANSPORTER (EUROFUNG)"/>
    <property type="match status" value="1"/>
</dbReference>
<evidence type="ECO:0000256" key="1">
    <source>
        <dbReference type="ARBA" id="ARBA00004651"/>
    </source>
</evidence>
<keyword evidence="15" id="KW-1185">Reference proteome</keyword>
<evidence type="ECO:0000256" key="8">
    <source>
        <dbReference type="ARBA" id="ARBA00023065"/>
    </source>
</evidence>
<evidence type="ECO:0000256" key="11">
    <source>
        <dbReference type="ARBA" id="ARBA00045497"/>
    </source>
</evidence>
<dbReference type="InterPro" id="IPR045861">
    <property type="entry name" value="CorA_cytoplasmic_dom"/>
</dbReference>
<evidence type="ECO:0000256" key="7">
    <source>
        <dbReference type="ARBA" id="ARBA00022989"/>
    </source>
</evidence>
<dbReference type="SUPFAM" id="SSF143865">
    <property type="entry name" value="CorA soluble domain-like"/>
    <property type="match status" value="1"/>
</dbReference>
<dbReference type="InterPro" id="IPR045863">
    <property type="entry name" value="CorA_TM1_TM2"/>
</dbReference>
<feature type="region of interest" description="Disordered" evidence="12">
    <location>
        <begin position="34"/>
        <end position="58"/>
    </location>
</feature>
<proteinExistence type="inferred from homology"/>
<dbReference type="AlphaFoldDB" id="A0A1L3LLN7"/>
<feature type="transmembrane region" description="Helical" evidence="13">
    <location>
        <begin position="323"/>
        <end position="342"/>
    </location>
</feature>
<dbReference type="FunFam" id="1.20.58.340:FF:000004">
    <property type="entry name" value="Magnesium transport protein CorA"/>
    <property type="match status" value="1"/>
</dbReference>
<keyword evidence="9 13" id="KW-0472">Membrane</keyword>
<dbReference type="GO" id="GO:0015095">
    <property type="term" value="F:magnesium ion transmembrane transporter activity"/>
    <property type="evidence" value="ECO:0007669"/>
    <property type="project" value="TreeGrafter"/>
</dbReference>
<dbReference type="PANTHER" id="PTHR46494">
    <property type="entry name" value="CORA FAMILY METAL ION TRANSPORTER (EUROFUNG)"/>
    <property type="match status" value="1"/>
</dbReference>
<evidence type="ECO:0000256" key="10">
    <source>
        <dbReference type="ARBA" id="ARBA00034269"/>
    </source>
</evidence>
<dbReference type="Gene3D" id="3.30.460.20">
    <property type="entry name" value="CorA soluble domain-like"/>
    <property type="match status" value="1"/>
</dbReference>
<evidence type="ECO:0000256" key="5">
    <source>
        <dbReference type="ARBA" id="ARBA00022692"/>
    </source>
</evidence>
<dbReference type="SUPFAM" id="SSF144083">
    <property type="entry name" value="Magnesium transport protein CorA, transmembrane region"/>
    <property type="match status" value="1"/>
</dbReference>
<accession>A0A1L3LLN7</accession>
<evidence type="ECO:0000256" key="2">
    <source>
        <dbReference type="ARBA" id="ARBA00009765"/>
    </source>
</evidence>
<dbReference type="EMBL" id="CP013107">
    <property type="protein sequence ID" value="APG90984.1"/>
    <property type="molecule type" value="Genomic_DNA"/>
</dbReference>
<dbReference type="GO" id="GO:0015087">
    <property type="term" value="F:cobalt ion transmembrane transporter activity"/>
    <property type="evidence" value="ECO:0007669"/>
    <property type="project" value="TreeGrafter"/>
</dbReference>
<evidence type="ECO:0000313" key="14">
    <source>
        <dbReference type="EMBL" id="APG90984.1"/>
    </source>
</evidence>
<dbReference type="CDD" id="cd12830">
    <property type="entry name" value="MtCorA-like"/>
    <property type="match status" value="1"/>
</dbReference>
<keyword evidence="7 13" id="KW-1133">Transmembrane helix</keyword>